<evidence type="ECO:0000313" key="2">
    <source>
        <dbReference type="EMBL" id="SDF27794.1"/>
    </source>
</evidence>
<evidence type="ECO:0008006" key="4">
    <source>
        <dbReference type="Google" id="ProtNLM"/>
    </source>
</evidence>
<dbReference type="InterPro" id="IPR021836">
    <property type="entry name" value="DUF3429"/>
</dbReference>
<dbReference type="Pfam" id="PF11911">
    <property type="entry name" value="DUF3429"/>
    <property type="match status" value="1"/>
</dbReference>
<feature type="transmembrane region" description="Helical" evidence="1">
    <location>
        <begin position="12"/>
        <end position="32"/>
    </location>
</feature>
<feature type="transmembrane region" description="Helical" evidence="1">
    <location>
        <begin position="76"/>
        <end position="95"/>
    </location>
</feature>
<comment type="caution">
    <text evidence="2">The sequence shown here is derived from an EMBL/GenBank/DDBJ whole genome shotgun (WGS) entry which is preliminary data.</text>
</comment>
<dbReference type="Proteomes" id="UP000198615">
    <property type="component" value="Unassembled WGS sequence"/>
</dbReference>
<dbReference type="PANTHER" id="PTHR15887">
    <property type="entry name" value="TRANSMEMBRANE PROTEIN 69"/>
    <property type="match status" value="1"/>
</dbReference>
<organism evidence="2 3">
    <name type="scientific">Thalassobaculum litoreum DSM 18839</name>
    <dbReference type="NCBI Taxonomy" id="1123362"/>
    <lineage>
        <taxon>Bacteria</taxon>
        <taxon>Pseudomonadati</taxon>
        <taxon>Pseudomonadota</taxon>
        <taxon>Alphaproteobacteria</taxon>
        <taxon>Rhodospirillales</taxon>
        <taxon>Thalassobaculaceae</taxon>
        <taxon>Thalassobaculum</taxon>
    </lineage>
</organism>
<dbReference type="EMBL" id="FNBW01000002">
    <property type="protein sequence ID" value="SDF27794.1"/>
    <property type="molecule type" value="Genomic_DNA"/>
</dbReference>
<name>A0A8G2BFE7_9PROT</name>
<protein>
    <recommendedName>
        <fullName evidence="4">DUF3429 domain-containing protein</fullName>
    </recommendedName>
</protein>
<dbReference type="RefSeq" id="WP_028793829.1">
    <property type="nucleotide sequence ID" value="NZ_FNBW01000002.1"/>
</dbReference>
<reference evidence="2 3" key="1">
    <citation type="submission" date="2016-10" db="EMBL/GenBank/DDBJ databases">
        <authorList>
            <person name="Varghese N."/>
            <person name="Submissions S."/>
        </authorList>
    </citation>
    <scope>NUCLEOTIDE SEQUENCE [LARGE SCALE GENOMIC DNA]</scope>
    <source>
        <strain evidence="2 3">DSM 18839</strain>
    </source>
</reference>
<keyword evidence="1" id="KW-0472">Membrane</keyword>
<keyword evidence="1" id="KW-1133">Transmembrane helix</keyword>
<feature type="transmembrane region" description="Helical" evidence="1">
    <location>
        <begin position="101"/>
        <end position="120"/>
    </location>
</feature>
<keyword evidence="3" id="KW-1185">Reference proteome</keyword>
<dbReference type="OrthoDB" id="5297436at2"/>
<keyword evidence="1" id="KW-0812">Transmembrane</keyword>
<accession>A0A8G2BFE7</accession>
<proteinExistence type="predicted"/>
<sequence>MATLSDIPTPARTLGFAGALPFIAGAAGVWVLETPWDWVVLNAQVYYGCVILSFLGAVHWGRALGGGIEGGMEGEALWRPLAWSVTPCLLAWVAAFAKPDLALVILIGGLVAAFMVDRSATALGWFPAWYGVLRKVLSAIAVASLGASLIKVLA</sequence>
<evidence type="ECO:0000256" key="1">
    <source>
        <dbReference type="SAM" id="Phobius"/>
    </source>
</evidence>
<evidence type="ECO:0000313" key="3">
    <source>
        <dbReference type="Proteomes" id="UP000198615"/>
    </source>
</evidence>
<dbReference type="AlphaFoldDB" id="A0A8G2BFE7"/>
<dbReference type="PANTHER" id="PTHR15887:SF1">
    <property type="entry name" value="TRANSMEMBRANE PROTEIN 69"/>
    <property type="match status" value="1"/>
</dbReference>
<gene>
    <name evidence="2" type="ORF">SAMN05660686_00867</name>
</gene>
<feature type="transmembrane region" description="Helical" evidence="1">
    <location>
        <begin position="44"/>
        <end position="64"/>
    </location>
</feature>
<feature type="transmembrane region" description="Helical" evidence="1">
    <location>
        <begin position="132"/>
        <end position="153"/>
    </location>
</feature>